<evidence type="ECO:0000313" key="2">
    <source>
        <dbReference type="Proteomes" id="UP001229421"/>
    </source>
</evidence>
<dbReference type="EMBL" id="JAUHHV010000007">
    <property type="protein sequence ID" value="KAK1419804.1"/>
    <property type="molecule type" value="Genomic_DNA"/>
</dbReference>
<protein>
    <submittedName>
        <fullName evidence="1">Uncharacterized protein</fullName>
    </submittedName>
</protein>
<name>A0AAD8KBK4_TARER</name>
<dbReference type="Proteomes" id="UP001229421">
    <property type="component" value="Unassembled WGS sequence"/>
</dbReference>
<accession>A0AAD8KBK4</accession>
<proteinExistence type="predicted"/>
<gene>
    <name evidence="1" type="ORF">QVD17_29162</name>
</gene>
<sequence>MHKSDQNQKEETIQFFSRQIKSPAAVTTTPPLQFRSISVVRFVTGMFNFTSTHFTHYFVFLPAQETFKSTYC</sequence>
<evidence type="ECO:0000313" key="1">
    <source>
        <dbReference type="EMBL" id="KAK1419804.1"/>
    </source>
</evidence>
<dbReference type="AlphaFoldDB" id="A0AAD8KBK4"/>
<organism evidence="1 2">
    <name type="scientific">Tagetes erecta</name>
    <name type="common">African marigold</name>
    <dbReference type="NCBI Taxonomy" id="13708"/>
    <lineage>
        <taxon>Eukaryota</taxon>
        <taxon>Viridiplantae</taxon>
        <taxon>Streptophyta</taxon>
        <taxon>Embryophyta</taxon>
        <taxon>Tracheophyta</taxon>
        <taxon>Spermatophyta</taxon>
        <taxon>Magnoliopsida</taxon>
        <taxon>eudicotyledons</taxon>
        <taxon>Gunneridae</taxon>
        <taxon>Pentapetalae</taxon>
        <taxon>asterids</taxon>
        <taxon>campanulids</taxon>
        <taxon>Asterales</taxon>
        <taxon>Asteraceae</taxon>
        <taxon>Asteroideae</taxon>
        <taxon>Heliantheae alliance</taxon>
        <taxon>Tageteae</taxon>
        <taxon>Tagetes</taxon>
    </lineage>
</organism>
<reference evidence="1" key="1">
    <citation type="journal article" date="2023" name="bioRxiv">
        <title>Improved chromosome-level genome assembly for marigold (Tagetes erecta).</title>
        <authorList>
            <person name="Jiang F."/>
            <person name="Yuan L."/>
            <person name="Wang S."/>
            <person name="Wang H."/>
            <person name="Xu D."/>
            <person name="Wang A."/>
            <person name="Fan W."/>
        </authorList>
    </citation>
    <scope>NUCLEOTIDE SEQUENCE</scope>
    <source>
        <strain evidence="1">WSJ</strain>
        <tissue evidence="1">Leaf</tissue>
    </source>
</reference>
<keyword evidence="2" id="KW-1185">Reference proteome</keyword>
<comment type="caution">
    <text evidence="1">The sequence shown here is derived from an EMBL/GenBank/DDBJ whole genome shotgun (WGS) entry which is preliminary data.</text>
</comment>